<keyword evidence="3" id="KW-0560">Oxidoreductase</keyword>
<dbReference type="RefSeq" id="WP_021099832.1">
    <property type="nucleotide sequence ID" value="NZ_KE557306.1"/>
</dbReference>
<feature type="compositionally biased region" description="Basic and acidic residues" evidence="1">
    <location>
        <begin position="122"/>
        <end position="133"/>
    </location>
</feature>
<feature type="compositionally biased region" description="Low complexity" evidence="1">
    <location>
        <begin position="73"/>
        <end position="90"/>
    </location>
</feature>
<comment type="caution">
    <text evidence="3">The sequence shown here is derived from an EMBL/GenBank/DDBJ whole genome shotgun (WGS) entry which is preliminary data.</text>
</comment>
<keyword evidence="4" id="KW-1185">Reference proteome</keyword>
<dbReference type="EC" id="1.6.5.3" evidence="3"/>
<feature type="region of interest" description="Disordered" evidence="1">
    <location>
        <begin position="73"/>
        <end position="102"/>
    </location>
</feature>
<name>S9QER9_9RHOB</name>
<accession>S9QER9</accession>
<dbReference type="Proteomes" id="UP000015351">
    <property type="component" value="Unassembled WGS sequence"/>
</dbReference>
<organism evidence="3 4">
    <name type="scientific">Litoreibacter arenae DSM 19593</name>
    <dbReference type="NCBI Taxonomy" id="1123360"/>
    <lineage>
        <taxon>Bacteria</taxon>
        <taxon>Pseudomonadati</taxon>
        <taxon>Pseudomonadota</taxon>
        <taxon>Alphaproteobacteria</taxon>
        <taxon>Rhodobacterales</taxon>
        <taxon>Roseobacteraceae</taxon>
        <taxon>Litoreibacter</taxon>
    </lineage>
</organism>
<proteinExistence type="predicted"/>
<protein>
    <submittedName>
        <fullName evidence="3">NADH-ubiquinone oxidoreductase chain E</fullName>
        <ecNumber evidence="3">1.6.5.3</ecNumber>
    </submittedName>
</protein>
<keyword evidence="2" id="KW-0812">Transmembrane</keyword>
<feature type="compositionally biased region" description="Low complexity" evidence="1">
    <location>
        <begin position="159"/>
        <end position="169"/>
    </location>
</feature>
<keyword evidence="2" id="KW-1133">Transmembrane helix</keyword>
<dbReference type="EMBL" id="AONI01000009">
    <property type="protein sequence ID" value="EPX79926.1"/>
    <property type="molecule type" value="Genomic_DNA"/>
</dbReference>
<evidence type="ECO:0000256" key="2">
    <source>
        <dbReference type="SAM" id="Phobius"/>
    </source>
</evidence>
<dbReference type="STRING" id="1123360.thalar_01262"/>
<dbReference type="eggNOG" id="COG3743">
    <property type="taxonomic scope" value="Bacteria"/>
</dbReference>
<keyword evidence="2" id="KW-0472">Membrane</keyword>
<dbReference type="HOGENOM" id="CLU_070816_1_0_5"/>
<dbReference type="Gene3D" id="1.10.150.20">
    <property type="entry name" value="5' to 3' exonuclease, C-terminal subdomain"/>
    <property type="match status" value="1"/>
</dbReference>
<reference evidence="4" key="1">
    <citation type="journal article" date="2013" name="Stand. Genomic Sci.">
        <title>Genome sequence of the Litoreibacter arenae type strain (DSM 19593(T)), a member of the Roseobacter clade isolated from sea sand.</title>
        <authorList>
            <person name="Riedel T."/>
            <person name="Fiebig A."/>
            <person name="Petersen J."/>
            <person name="Gronow S."/>
            <person name="Kyrpides N.C."/>
            <person name="Goker M."/>
            <person name="Klenk H.P."/>
        </authorList>
    </citation>
    <scope>NUCLEOTIDE SEQUENCE [LARGE SCALE GENOMIC DNA]</scope>
    <source>
        <strain evidence="4">DSM 19593</strain>
    </source>
</reference>
<feature type="transmembrane region" description="Helical" evidence="2">
    <location>
        <begin position="40"/>
        <end position="60"/>
    </location>
</feature>
<evidence type="ECO:0000256" key="1">
    <source>
        <dbReference type="SAM" id="MobiDB-lite"/>
    </source>
</evidence>
<dbReference type="AlphaFoldDB" id="S9QER9"/>
<keyword evidence="3" id="KW-0830">Ubiquinone</keyword>
<sequence>MGQNDTGGMSCKSVWWLAALVAGVLVAALLMWMRDTGFMMALFWGLVVLIAGGFALTWAFCRSVSGMSDAASATPAATASPHPEATAAAPLATSGPITEPAPVARGAGAAAATLSATGEATAKAKAEPEEAKTPAKSGTGKVATPKAPAKKPAAKKAPAKAAPKAKAAPVSADGKPELLTEARAGGADDLKQIKGVGPKLEGMLHKMGVFHFDQIASWRKKEVEWVDNNLEGFKGRVSRDEWVKQAKVLAEGGQTEFSKKVRKGGVY</sequence>
<evidence type="ECO:0000313" key="3">
    <source>
        <dbReference type="EMBL" id="EPX79926.1"/>
    </source>
</evidence>
<evidence type="ECO:0000313" key="4">
    <source>
        <dbReference type="Proteomes" id="UP000015351"/>
    </source>
</evidence>
<dbReference type="PATRIC" id="fig|1123360.3.peg.1251"/>
<gene>
    <name evidence="3" type="ORF">thalar_01262</name>
</gene>
<feature type="region of interest" description="Disordered" evidence="1">
    <location>
        <begin position="119"/>
        <end position="176"/>
    </location>
</feature>
<feature type="compositionally biased region" description="Basic residues" evidence="1">
    <location>
        <begin position="148"/>
        <end position="158"/>
    </location>
</feature>
<dbReference type="GO" id="GO:0016491">
    <property type="term" value="F:oxidoreductase activity"/>
    <property type="evidence" value="ECO:0007669"/>
    <property type="project" value="UniProtKB-KW"/>
</dbReference>
<feature type="transmembrane region" description="Helical" evidence="2">
    <location>
        <begin position="14"/>
        <end position="33"/>
    </location>
</feature>